<reference evidence="1 2" key="1">
    <citation type="submission" date="2018-11" db="EMBL/GenBank/DDBJ databases">
        <title>The genome draft of YIM 96095.</title>
        <authorList>
            <person name="Tang S.-K."/>
            <person name="Chunyu W.-X."/>
            <person name="Feng Y.-Z."/>
        </authorList>
    </citation>
    <scope>NUCLEOTIDE SEQUENCE [LARGE SCALE GENOMIC DNA]</scope>
    <source>
        <strain evidence="1 2">YIM 96095</strain>
    </source>
</reference>
<gene>
    <name evidence="1" type="ORF">EFW17_15390</name>
</gene>
<dbReference type="GO" id="GO:0015035">
    <property type="term" value="F:protein-disulfide reductase activity"/>
    <property type="evidence" value="ECO:0007669"/>
    <property type="project" value="InterPro"/>
</dbReference>
<evidence type="ECO:0000313" key="2">
    <source>
        <dbReference type="Proteomes" id="UP000269198"/>
    </source>
</evidence>
<comment type="caution">
    <text evidence="1">The sequence shown here is derived from an EMBL/GenBank/DDBJ whole genome shotgun (WGS) entry which is preliminary data.</text>
</comment>
<dbReference type="Pfam" id="PF04134">
    <property type="entry name" value="DCC1-like"/>
    <property type="match status" value="1"/>
</dbReference>
<dbReference type="AlphaFoldDB" id="A0A3N0E773"/>
<dbReference type="InterPro" id="IPR007263">
    <property type="entry name" value="DCC1-like"/>
</dbReference>
<dbReference type="EMBL" id="RJMB01000015">
    <property type="protein sequence ID" value="RNL83630.1"/>
    <property type="molecule type" value="Genomic_DNA"/>
</dbReference>
<name>A0A3N0E773_9ACTN</name>
<evidence type="ECO:0000313" key="1">
    <source>
        <dbReference type="EMBL" id="RNL83630.1"/>
    </source>
</evidence>
<dbReference type="Proteomes" id="UP000269198">
    <property type="component" value="Unassembled WGS sequence"/>
</dbReference>
<organism evidence="1 2">
    <name type="scientific">Halostreptopolyspora alba</name>
    <dbReference type="NCBI Taxonomy" id="2487137"/>
    <lineage>
        <taxon>Bacteria</taxon>
        <taxon>Bacillati</taxon>
        <taxon>Actinomycetota</taxon>
        <taxon>Actinomycetes</taxon>
        <taxon>Streptosporangiales</taxon>
        <taxon>Nocardiopsidaceae</taxon>
        <taxon>Halostreptopolyspora</taxon>
    </lineage>
</organism>
<keyword evidence="2" id="KW-1185">Reference proteome</keyword>
<dbReference type="OrthoDB" id="9813713at2"/>
<sequence>MQARGGDSGSPDATDTAVAKRARPVLVYDGDCAFCTSSVEVAQRYLQPPVETLPYQHSQLTGPILRRAEDEVLLLHPDGERVWGGADAAAVLLLASPHRWAWPVGWLLRLPGARAVAAAVYRLVARNRHRLPGGTPTCQLGPAR</sequence>
<protein>
    <submittedName>
        <fullName evidence="1">DUF393 domain-containing protein</fullName>
    </submittedName>
</protein>
<accession>A0A3N0E773</accession>
<dbReference type="RefSeq" id="WP_123202090.1">
    <property type="nucleotide sequence ID" value="NZ_RJMB01000015.1"/>
</dbReference>
<proteinExistence type="predicted"/>